<feature type="region of interest" description="Disordered" evidence="1">
    <location>
        <begin position="593"/>
        <end position="618"/>
    </location>
</feature>
<dbReference type="EMBL" id="LSRL02001245">
    <property type="protein sequence ID" value="TDG39217.1"/>
    <property type="molecule type" value="Genomic_DNA"/>
</dbReference>
<gene>
    <name evidence="2" type="ORF">AWZ03_014362</name>
</gene>
<protein>
    <submittedName>
        <fullName evidence="2">Uncharacterized protein</fullName>
    </submittedName>
</protein>
<name>A0A484ARD3_DRONA</name>
<dbReference type="PANTHER" id="PTHR21391">
    <property type="entry name" value="AT04489P-RELATED"/>
    <property type="match status" value="1"/>
</dbReference>
<organism evidence="2 3">
    <name type="scientific">Drosophila navojoa</name>
    <name type="common">Fruit fly</name>
    <dbReference type="NCBI Taxonomy" id="7232"/>
    <lineage>
        <taxon>Eukaryota</taxon>
        <taxon>Metazoa</taxon>
        <taxon>Ecdysozoa</taxon>
        <taxon>Arthropoda</taxon>
        <taxon>Hexapoda</taxon>
        <taxon>Insecta</taxon>
        <taxon>Pterygota</taxon>
        <taxon>Neoptera</taxon>
        <taxon>Endopterygota</taxon>
        <taxon>Diptera</taxon>
        <taxon>Brachycera</taxon>
        <taxon>Muscomorpha</taxon>
        <taxon>Ephydroidea</taxon>
        <taxon>Drosophilidae</taxon>
        <taxon>Drosophila</taxon>
    </lineage>
</organism>
<feature type="compositionally biased region" description="Polar residues" evidence="1">
    <location>
        <begin position="602"/>
        <end position="612"/>
    </location>
</feature>
<accession>A0A484ARD3</accession>
<dbReference type="Proteomes" id="UP000295192">
    <property type="component" value="Unassembled WGS sequence"/>
</dbReference>
<dbReference type="OMA" id="ESRFDKC"/>
<dbReference type="STRING" id="7232.A0A484ARD3"/>
<evidence type="ECO:0000256" key="1">
    <source>
        <dbReference type="SAM" id="MobiDB-lite"/>
    </source>
</evidence>
<dbReference type="AlphaFoldDB" id="A0A484ARD3"/>
<reference evidence="2 3" key="1">
    <citation type="journal article" date="2019" name="J. Hered.">
        <title>An Improved Genome Assembly for Drosophila navojoa, the Basal Species in the mojavensis Cluster.</title>
        <authorList>
            <person name="Vanderlinde T."/>
            <person name="Dupim E.G."/>
            <person name="Nazario-Yepiz N.O."/>
            <person name="Carvalho A.B."/>
        </authorList>
    </citation>
    <scope>NUCLEOTIDE SEQUENCE [LARGE SCALE GENOMIC DNA]</scope>
    <source>
        <strain evidence="2">Navoj_Jal97</strain>
        <tissue evidence="2">Whole organism</tissue>
    </source>
</reference>
<proteinExistence type="predicted"/>
<evidence type="ECO:0000313" key="3">
    <source>
        <dbReference type="Proteomes" id="UP000295192"/>
    </source>
</evidence>
<comment type="caution">
    <text evidence="2">The sequence shown here is derived from an EMBL/GenBank/DDBJ whole genome shotgun (WGS) entry which is preliminary data.</text>
</comment>
<sequence length="618" mass="72496">MDHKAMAWSNPSLTQGVRTGEVAPDIKAWQRINWPLCRQAGIFKDWASRLRTKQALDYFSRSLSICQTEGQGACCRNSLTALDHHSCYATEGKYCQMAADALAKRSFFRREMAQPELALEDAQKAQDLLAHQGKSRLSNVLNKCDAMFECNQFEENLMQLHIEKRNCQTSTAKHCFEYRATHTTSVLEGSLGDALYPFMLHSWPLVVRLARSRRTPAAFMPRPIWQLSEKRECDVESLGEKEKADYSPLEQAQLRMRKNAYNSQYLRHSARDLGMLKQLQTSLTLPHLQSQISTPYMTELLAEQSAMVHKFMKMSHNRSPLYQCRYEKCRDTKICERNQQEALLRIEYQTRRECFRMLREVRKRRQERNIERLTDYVEHIMSTSLSFKTNRTLPWKWEFINEVYNILALAHIDRCALPKNVDFLDLQNHSILYLLTTERANGQIPAVSFGDRNIYAEADREKARQSRMVKKVERLCSRLKHSRFGIERTYLKFEIARCHLKTSYFDKALIMAQKALLEARNCGSTVWRFNITFLICQVYAILHRFRRLGETLTWASHLAERLKSPKLRAYLALCQAVNDYQLNFAHRHETEHNFRDRRRKQPSYSSIESTDYTGEISY</sequence>
<evidence type="ECO:0000313" key="2">
    <source>
        <dbReference type="EMBL" id="TDG39217.1"/>
    </source>
</evidence>
<keyword evidence="3" id="KW-1185">Reference proteome</keyword>
<dbReference type="OrthoDB" id="7752111at2759"/>
<dbReference type="PANTHER" id="PTHR21391:SF0">
    <property type="entry name" value="AT04489P-RELATED"/>
    <property type="match status" value="1"/>
</dbReference>